<dbReference type="AlphaFoldDB" id="A0AA86UDR1"/>
<dbReference type="EMBL" id="CATOUU010000845">
    <property type="protein sequence ID" value="CAI9954145.1"/>
    <property type="molecule type" value="Genomic_DNA"/>
</dbReference>
<evidence type="ECO:0000313" key="2">
    <source>
        <dbReference type="EMBL" id="CAL6036206.1"/>
    </source>
</evidence>
<proteinExistence type="predicted"/>
<keyword evidence="3" id="KW-1185">Reference proteome</keyword>
<reference evidence="1" key="1">
    <citation type="submission" date="2023-06" db="EMBL/GenBank/DDBJ databases">
        <authorList>
            <person name="Kurt Z."/>
        </authorList>
    </citation>
    <scope>NUCLEOTIDE SEQUENCE</scope>
</reference>
<comment type="caution">
    <text evidence="1">The sequence shown here is derived from an EMBL/GenBank/DDBJ whole genome shotgun (WGS) entry which is preliminary data.</text>
</comment>
<organism evidence="1">
    <name type="scientific">Hexamita inflata</name>
    <dbReference type="NCBI Taxonomy" id="28002"/>
    <lineage>
        <taxon>Eukaryota</taxon>
        <taxon>Metamonada</taxon>
        <taxon>Diplomonadida</taxon>
        <taxon>Hexamitidae</taxon>
        <taxon>Hexamitinae</taxon>
        <taxon>Hexamita</taxon>
    </lineage>
</organism>
<dbReference type="Proteomes" id="UP001642409">
    <property type="component" value="Unassembled WGS sequence"/>
</dbReference>
<protein>
    <submittedName>
        <fullName evidence="2">Hypothetical_protein</fullName>
    </submittedName>
</protein>
<sequence>MKEFDELLSHCSVSAIKELSNNFLTGTPHDKTYNSIEKLFQRIFGQQKNLIVFDRFKERNQFALMFWNTRLLNQRSVSRQNRLSSPIHLPNSKTFLQIASQIKLQTQTTISETHIQFVQYFYSVLLFNHNIQFLDIIFQIIFSTMTKLTVVYKFVTKFRQSVDLQCRYVYSDENTVA</sequence>
<reference evidence="2 3" key="2">
    <citation type="submission" date="2024-07" db="EMBL/GenBank/DDBJ databases">
        <authorList>
            <person name="Akdeniz Z."/>
        </authorList>
    </citation>
    <scope>NUCLEOTIDE SEQUENCE [LARGE SCALE GENOMIC DNA]</scope>
</reference>
<accession>A0AA86UDR1</accession>
<dbReference type="EMBL" id="CAXDID020000133">
    <property type="protein sequence ID" value="CAL6036206.1"/>
    <property type="molecule type" value="Genomic_DNA"/>
</dbReference>
<gene>
    <name evidence="2" type="ORF">HINF_LOCUS36299</name>
    <name evidence="1" type="ORF">HINF_LOCUS41790</name>
</gene>
<name>A0AA86UDR1_9EUKA</name>
<evidence type="ECO:0000313" key="3">
    <source>
        <dbReference type="Proteomes" id="UP001642409"/>
    </source>
</evidence>
<evidence type="ECO:0000313" key="1">
    <source>
        <dbReference type="EMBL" id="CAI9954145.1"/>
    </source>
</evidence>